<sequence>MCTCVDPNVTGTLYMHCCYSHFIVHCLTQSLIRRCLISSSYYFTGAHVELGPSTNPIHSADISSNHDTLNISLFPR</sequence>
<dbReference type="EMBL" id="GBXM01090552">
    <property type="protein sequence ID" value="JAH18025.1"/>
    <property type="molecule type" value="Transcribed_RNA"/>
</dbReference>
<evidence type="ECO:0000313" key="1">
    <source>
        <dbReference type="EMBL" id="JAH18025.1"/>
    </source>
</evidence>
<proteinExistence type="predicted"/>
<reference evidence="1" key="2">
    <citation type="journal article" date="2015" name="Fish Shellfish Immunol.">
        <title>Early steps in the European eel (Anguilla anguilla)-Vibrio vulnificus interaction in the gills: Role of the RtxA13 toxin.</title>
        <authorList>
            <person name="Callol A."/>
            <person name="Pajuelo D."/>
            <person name="Ebbesson L."/>
            <person name="Teles M."/>
            <person name="MacKenzie S."/>
            <person name="Amaro C."/>
        </authorList>
    </citation>
    <scope>NUCLEOTIDE SEQUENCE</scope>
</reference>
<name>A0A0E9QNZ9_ANGAN</name>
<protein>
    <submittedName>
        <fullName evidence="1">Uncharacterized protein</fullName>
    </submittedName>
</protein>
<organism evidence="1">
    <name type="scientific">Anguilla anguilla</name>
    <name type="common">European freshwater eel</name>
    <name type="synonym">Muraena anguilla</name>
    <dbReference type="NCBI Taxonomy" id="7936"/>
    <lineage>
        <taxon>Eukaryota</taxon>
        <taxon>Metazoa</taxon>
        <taxon>Chordata</taxon>
        <taxon>Craniata</taxon>
        <taxon>Vertebrata</taxon>
        <taxon>Euteleostomi</taxon>
        <taxon>Actinopterygii</taxon>
        <taxon>Neopterygii</taxon>
        <taxon>Teleostei</taxon>
        <taxon>Anguilliformes</taxon>
        <taxon>Anguillidae</taxon>
        <taxon>Anguilla</taxon>
    </lineage>
</organism>
<accession>A0A0E9QNZ9</accession>
<reference evidence="1" key="1">
    <citation type="submission" date="2014-11" db="EMBL/GenBank/DDBJ databases">
        <authorList>
            <person name="Amaro Gonzalez C."/>
        </authorList>
    </citation>
    <scope>NUCLEOTIDE SEQUENCE</scope>
</reference>
<dbReference type="AlphaFoldDB" id="A0A0E9QNZ9"/>